<evidence type="ECO:0000259" key="7">
    <source>
        <dbReference type="PROSITE" id="PS50217"/>
    </source>
</evidence>
<dbReference type="GO" id="GO:0046982">
    <property type="term" value="F:protein heterodimerization activity"/>
    <property type="evidence" value="ECO:0007669"/>
    <property type="project" value="UniProtKB-ARBA"/>
</dbReference>
<evidence type="ECO:0000256" key="3">
    <source>
        <dbReference type="ARBA" id="ARBA00023125"/>
    </source>
</evidence>
<feature type="compositionally biased region" description="Low complexity" evidence="6">
    <location>
        <begin position="1"/>
        <end position="15"/>
    </location>
</feature>
<dbReference type="AlphaFoldDB" id="A0A9R1UCX7"/>
<dbReference type="GO" id="GO:0003700">
    <property type="term" value="F:DNA-binding transcription factor activity"/>
    <property type="evidence" value="ECO:0000318"/>
    <property type="project" value="GO_Central"/>
</dbReference>
<dbReference type="Pfam" id="PF07716">
    <property type="entry name" value="bZIP_2"/>
    <property type="match status" value="1"/>
</dbReference>
<keyword evidence="5" id="KW-0539">Nucleus</keyword>
<dbReference type="PROSITE" id="PS50217">
    <property type="entry name" value="BZIP"/>
    <property type="match status" value="1"/>
</dbReference>
<organism evidence="8 9">
    <name type="scientific">Lactuca sativa</name>
    <name type="common">Garden lettuce</name>
    <dbReference type="NCBI Taxonomy" id="4236"/>
    <lineage>
        <taxon>Eukaryota</taxon>
        <taxon>Viridiplantae</taxon>
        <taxon>Streptophyta</taxon>
        <taxon>Embryophyta</taxon>
        <taxon>Tracheophyta</taxon>
        <taxon>Spermatophyta</taxon>
        <taxon>Magnoliopsida</taxon>
        <taxon>eudicotyledons</taxon>
        <taxon>Gunneridae</taxon>
        <taxon>Pentapetalae</taxon>
        <taxon>asterids</taxon>
        <taxon>campanulids</taxon>
        <taxon>Asterales</taxon>
        <taxon>Asteraceae</taxon>
        <taxon>Cichorioideae</taxon>
        <taxon>Cichorieae</taxon>
        <taxon>Lactucinae</taxon>
        <taxon>Lactuca</taxon>
    </lineage>
</organism>
<evidence type="ECO:0000256" key="1">
    <source>
        <dbReference type="ARBA" id="ARBA00004123"/>
    </source>
</evidence>
<dbReference type="Gramene" id="rna-gnl|WGS:NBSK|LSAT_9X108121_mrna">
    <property type="protein sequence ID" value="cds-PLY80997.1"/>
    <property type="gene ID" value="gene-LSAT_9X108121"/>
</dbReference>
<dbReference type="GO" id="GO:0045893">
    <property type="term" value="P:positive regulation of DNA-templated transcription"/>
    <property type="evidence" value="ECO:0000318"/>
    <property type="project" value="GO_Central"/>
</dbReference>
<sequence>MASSSGTATTSSGGSYPLQISGSDEDIQQLMDQRKRKRMVSNRESARRSRMRRQKHLEDLMIQLSQLRKDNSLVIANVSTTIQHYTSVETENSVLRAQVAELSHRLESLNQIMALMNQPIDAGCGFVEEQYGMGGTELIDEFMVNSLSSFYANQPILASADMIQ</sequence>
<protein>
    <recommendedName>
        <fullName evidence="7">BZIP domain-containing protein</fullName>
    </recommendedName>
</protein>
<evidence type="ECO:0000313" key="8">
    <source>
        <dbReference type="EMBL" id="KAJ0184800.1"/>
    </source>
</evidence>
<gene>
    <name evidence="8" type="ORF">LSAT_V11C900499330</name>
</gene>
<dbReference type="GO" id="GO:0000976">
    <property type="term" value="F:transcription cis-regulatory region binding"/>
    <property type="evidence" value="ECO:0000318"/>
    <property type="project" value="GO_Central"/>
</dbReference>
<keyword evidence="9" id="KW-1185">Reference proteome</keyword>
<evidence type="ECO:0000256" key="2">
    <source>
        <dbReference type="ARBA" id="ARBA00023015"/>
    </source>
</evidence>
<reference evidence="8 9" key="1">
    <citation type="journal article" date="2017" name="Nat. Commun.">
        <title>Genome assembly with in vitro proximity ligation data and whole-genome triplication in lettuce.</title>
        <authorList>
            <person name="Reyes-Chin-Wo S."/>
            <person name="Wang Z."/>
            <person name="Yang X."/>
            <person name="Kozik A."/>
            <person name="Arikit S."/>
            <person name="Song C."/>
            <person name="Xia L."/>
            <person name="Froenicke L."/>
            <person name="Lavelle D.O."/>
            <person name="Truco M.J."/>
            <person name="Xia R."/>
            <person name="Zhu S."/>
            <person name="Xu C."/>
            <person name="Xu H."/>
            <person name="Xu X."/>
            <person name="Cox K."/>
            <person name="Korf I."/>
            <person name="Meyers B.C."/>
            <person name="Michelmore R.W."/>
        </authorList>
    </citation>
    <scope>NUCLEOTIDE SEQUENCE [LARGE SCALE GENOMIC DNA]</scope>
    <source>
        <strain evidence="9">cv. Salinas</strain>
        <tissue evidence="8">Seedlings</tissue>
    </source>
</reference>
<keyword evidence="3" id="KW-0238">DNA-binding</keyword>
<feature type="region of interest" description="Disordered" evidence="6">
    <location>
        <begin position="1"/>
        <end position="52"/>
    </location>
</feature>
<name>A0A9R1UCX7_LACSA</name>
<keyword evidence="4" id="KW-0804">Transcription</keyword>
<evidence type="ECO:0000256" key="6">
    <source>
        <dbReference type="SAM" id="MobiDB-lite"/>
    </source>
</evidence>
<dbReference type="InterPro" id="IPR046347">
    <property type="entry name" value="bZIP_sf"/>
</dbReference>
<dbReference type="FunFam" id="1.20.5.170:FF:000020">
    <property type="entry name" value="BZIP transcription factor"/>
    <property type="match status" value="1"/>
</dbReference>
<dbReference type="PROSITE" id="PS00036">
    <property type="entry name" value="BZIP_BASIC"/>
    <property type="match status" value="1"/>
</dbReference>
<dbReference type="InterPro" id="IPR004827">
    <property type="entry name" value="bZIP"/>
</dbReference>
<dbReference type="GO" id="GO:0005634">
    <property type="term" value="C:nucleus"/>
    <property type="evidence" value="ECO:0000318"/>
    <property type="project" value="GO_Central"/>
</dbReference>
<dbReference type="InterPro" id="IPR045314">
    <property type="entry name" value="bZIP_plant_GBF1"/>
</dbReference>
<evidence type="ECO:0000256" key="4">
    <source>
        <dbReference type="ARBA" id="ARBA00023163"/>
    </source>
</evidence>
<dbReference type="Gene3D" id="1.20.5.170">
    <property type="match status" value="1"/>
</dbReference>
<dbReference type="CDD" id="cd14702">
    <property type="entry name" value="bZIP_plant_GBF1"/>
    <property type="match status" value="1"/>
</dbReference>
<dbReference type="PANTHER" id="PTHR45764">
    <property type="entry name" value="BZIP TRANSCRIPTION FACTOR 44"/>
    <property type="match status" value="1"/>
</dbReference>
<accession>A0A9R1UCX7</accession>
<dbReference type="SMART" id="SM00338">
    <property type="entry name" value="BRLZ"/>
    <property type="match status" value="1"/>
</dbReference>
<dbReference type="SUPFAM" id="SSF57959">
    <property type="entry name" value="Leucine zipper domain"/>
    <property type="match status" value="1"/>
</dbReference>
<evidence type="ECO:0000256" key="5">
    <source>
        <dbReference type="ARBA" id="ARBA00023242"/>
    </source>
</evidence>
<comment type="caution">
    <text evidence="8">The sequence shown here is derived from an EMBL/GenBank/DDBJ whole genome shotgun (WGS) entry which is preliminary data.</text>
</comment>
<comment type="subcellular location">
    <subcellularLocation>
        <location evidence="1">Nucleus</location>
    </subcellularLocation>
</comment>
<proteinExistence type="predicted"/>
<dbReference type="OrthoDB" id="551672at2759"/>
<dbReference type="Proteomes" id="UP000235145">
    <property type="component" value="Unassembled WGS sequence"/>
</dbReference>
<evidence type="ECO:0000313" key="9">
    <source>
        <dbReference type="Proteomes" id="UP000235145"/>
    </source>
</evidence>
<feature type="domain" description="BZIP" evidence="7">
    <location>
        <begin position="32"/>
        <end position="95"/>
    </location>
</feature>
<dbReference type="EMBL" id="NBSK02000009">
    <property type="protein sequence ID" value="KAJ0184800.1"/>
    <property type="molecule type" value="Genomic_DNA"/>
</dbReference>
<dbReference type="PANTHER" id="PTHR45764:SF72">
    <property type="entry name" value="BASIC LEUCINE-ZIPPER 2-RELATED"/>
    <property type="match status" value="1"/>
</dbReference>
<keyword evidence="2" id="KW-0805">Transcription regulation</keyword>